<evidence type="ECO:0000256" key="4">
    <source>
        <dbReference type="ARBA" id="ARBA00022741"/>
    </source>
</evidence>
<protein>
    <recommendedName>
        <fullName evidence="7">Disease resistance protein winged helix domain-containing protein</fullName>
    </recommendedName>
</protein>
<gene>
    <name evidence="8" type="ORF">Acr_00g0014950</name>
</gene>
<name>A0A7J0DC70_9ERIC</name>
<dbReference type="OrthoDB" id="5279713at2759"/>
<dbReference type="Gene3D" id="1.10.10.10">
    <property type="entry name" value="Winged helix-like DNA-binding domain superfamily/Winged helix DNA-binding domain"/>
    <property type="match status" value="1"/>
</dbReference>
<evidence type="ECO:0000313" key="9">
    <source>
        <dbReference type="Proteomes" id="UP000585474"/>
    </source>
</evidence>
<dbReference type="GO" id="GO:0005524">
    <property type="term" value="F:ATP binding"/>
    <property type="evidence" value="ECO:0007669"/>
    <property type="project" value="UniProtKB-KW"/>
</dbReference>
<dbReference type="Pfam" id="PF23559">
    <property type="entry name" value="WHD_DRP"/>
    <property type="match status" value="1"/>
</dbReference>
<dbReference type="InterPro" id="IPR036388">
    <property type="entry name" value="WH-like_DNA-bd_sf"/>
</dbReference>
<dbReference type="AlphaFoldDB" id="A0A7J0DC70"/>
<feature type="domain" description="Disease resistance protein winged helix" evidence="7">
    <location>
        <begin position="141"/>
        <end position="207"/>
    </location>
</feature>
<evidence type="ECO:0000259" key="7">
    <source>
        <dbReference type="Pfam" id="PF23559"/>
    </source>
</evidence>
<evidence type="ECO:0000256" key="5">
    <source>
        <dbReference type="ARBA" id="ARBA00022821"/>
    </source>
</evidence>
<evidence type="ECO:0000256" key="6">
    <source>
        <dbReference type="ARBA" id="ARBA00022840"/>
    </source>
</evidence>
<dbReference type="PANTHER" id="PTHR23155">
    <property type="entry name" value="DISEASE RESISTANCE PROTEIN RP"/>
    <property type="match status" value="1"/>
</dbReference>
<keyword evidence="3" id="KW-0677">Repeat</keyword>
<evidence type="ECO:0000313" key="8">
    <source>
        <dbReference type="EMBL" id="GFS30969.1"/>
    </source>
</evidence>
<dbReference type="GO" id="GO:0098542">
    <property type="term" value="P:defense response to other organism"/>
    <property type="evidence" value="ECO:0007669"/>
    <property type="project" value="TreeGrafter"/>
</dbReference>
<comment type="similarity">
    <text evidence="1">Belongs to the disease resistance NB-LRR family.</text>
</comment>
<organism evidence="8 9">
    <name type="scientific">Actinidia rufa</name>
    <dbReference type="NCBI Taxonomy" id="165716"/>
    <lineage>
        <taxon>Eukaryota</taxon>
        <taxon>Viridiplantae</taxon>
        <taxon>Streptophyta</taxon>
        <taxon>Embryophyta</taxon>
        <taxon>Tracheophyta</taxon>
        <taxon>Spermatophyta</taxon>
        <taxon>Magnoliopsida</taxon>
        <taxon>eudicotyledons</taxon>
        <taxon>Gunneridae</taxon>
        <taxon>Pentapetalae</taxon>
        <taxon>asterids</taxon>
        <taxon>Ericales</taxon>
        <taxon>Actinidiaceae</taxon>
        <taxon>Actinidia</taxon>
    </lineage>
</organism>
<dbReference type="InterPro" id="IPR058922">
    <property type="entry name" value="WHD_DRP"/>
</dbReference>
<dbReference type="Gene3D" id="1.10.8.430">
    <property type="entry name" value="Helical domain of apoptotic protease-activating factors"/>
    <property type="match status" value="1"/>
</dbReference>
<comment type="caution">
    <text evidence="8">The sequence shown here is derived from an EMBL/GenBank/DDBJ whole genome shotgun (WGS) entry which is preliminary data.</text>
</comment>
<evidence type="ECO:0000256" key="1">
    <source>
        <dbReference type="ARBA" id="ARBA00008894"/>
    </source>
</evidence>
<dbReference type="Proteomes" id="UP000585474">
    <property type="component" value="Unassembled WGS sequence"/>
</dbReference>
<proteinExistence type="inferred from homology"/>
<dbReference type="EMBL" id="BJWL01000134">
    <property type="protein sequence ID" value="GFS30969.1"/>
    <property type="molecule type" value="Genomic_DNA"/>
</dbReference>
<keyword evidence="2" id="KW-0433">Leucine-rich repeat</keyword>
<dbReference type="PANTHER" id="PTHR23155:SF1205">
    <property type="entry name" value="DISEASE RESISTANCE PROTEIN RPM1"/>
    <property type="match status" value="1"/>
</dbReference>
<keyword evidence="6" id="KW-0067">ATP-binding</keyword>
<keyword evidence="4" id="KW-0547">Nucleotide-binding</keyword>
<dbReference type="InterPro" id="IPR042197">
    <property type="entry name" value="Apaf_helical"/>
</dbReference>
<dbReference type="SUPFAM" id="SSF52540">
    <property type="entry name" value="P-loop containing nucleoside triphosphate hydrolases"/>
    <property type="match status" value="1"/>
</dbReference>
<dbReference type="FunFam" id="1.10.10.10:FF:000322">
    <property type="entry name" value="Probable disease resistance protein At1g63360"/>
    <property type="match status" value="1"/>
</dbReference>
<keyword evidence="5" id="KW-0611">Plant defense</keyword>
<keyword evidence="9" id="KW-1185">Reference proteome</keyword>
<evidence type="ECO:0000256" key="2">
    <source>
        <dbReference type="ARBA" id="ARBA00022614"/>
    </source>
</evidence>
<accession>A0A7J0DC70</accession>
<evidence type="ECO:0000256" key="3">
    <source>
        <dbReference type="ARBA" id="ARBA00022737"/>
    </source>
</evidence>
<reference evidence="9" key="1">
    <citation type="submission" date="2019-07" db="EMBL/GenBank/DDBJ databases">
        <title>De Novo Assembly of kiwifruit Actinidia rufa.</title>
        <authorList>
            <person name="Sugita-Konishi S."/>
            <person name="Sato K."/>
            <person name="Mori E."/>
            <person name="Abe Y."/>
            <person name="Kisaki G."/>
            <person name="Hamano K."/>
            <person name="Suezawa K."/>
            <person name="Otani M."/>
            <person name="Fukuda T."/>
            <person name="Manabe T."/>
            <person name="Gomi K."/>
            <person name="Tabuchi M."/>
            <person name="Akimitsu K."/>
            <person name="Kataoka I."/>
        </authorList>
    </citation>
    <scope>NUCLEOTIDE SEQUENCE [LARGE SCALE GENOMIC DNA]</scope>
    <source>
        <strain evidence="9">cv. Fuchu</strain>
    </source>
</reference>
<sequence>MAERILFTFVDRITSKLASLAVREFGSAWESTSSDTECVTDAVKFFLGLDDVWNEDPVEWKKLQDLLTFGGLSDKQCLSILVKWAFKEGEEQNHKDLVDIVREMVKKCGGVPLANDILPVFGLSYDQKPPSLKLCFAYCSLYEKDQVIDRQQLIYRWMAQGFIQEKQNEALEGTAECYFDELVRRSFLVNANFGRGYKMHDLVHDLAQFVTGNDCLTLNDNIKVVPERVIHVSFNNSLYSEVPWPLLDVEKLRTVVFPHRRKHTFGSSVETVFRSFRYLRVVDFNNDSERGQIKVLATSITNLF</sequence>
<dbReference type="InterPro" id="IPR027417">
    <property type="entry name" value="P-loop_NTPase"/>
</dbReference>
<dbReference type="InterPro" id="IPR044974">
    <property type="entry name" value="Disease_R_plants"/>
</dbReference>